<dbReference type="AlphaFoldDB" id="A0A261F162"/>
<dbReference type="InterPro" id="IPR013685">
    <property type="entry name" value="POTRA_FtsQ_type"/>
</dbReference>
<evidence type="ECO:0000256" key="4">
    <source>
        <dbReference type="ARBA" id="ARBA00022989"/>
    </source>
</evidence>
<evidence type="ECO:0000259" key="8">
    <source>
        <dbReference type="Pfam" id="PF03799"/>
    </source>
</evidence>
<keyword evidence="3 7" id="KW-0812">Transmembrane</keyword>
<evidence type="ECO:0000313" key="10">
    <source>
        <dbReference type="EMBL" id="OZG52813.1"/>
    </source>
</evidence>
<dbReference type="GO" id="GO:0051301">
    <property type="term" value="P:cell division"/>
    <property type="evidence" value="ECO:0007669"/>
    <property type="project" value="UniProtKB-KW"/>
</dbReference>
<sequence length="353" mass="37071">MSRRVISSNHSDAHDADSLIPNGPVPQSNNAARHPEPRSVRSGDTSTPARMPADDILVSPQASEGFIDARQLKPGPSVAERIEDPRIGGNPGMLVRPKIVNFPSRRKERQTAAVHGIVRRILILVLVALIVAGCGWAAFLSPLFRYDASTAVITGTNQWVDASQIESIVDADNGKSLLLVDSHGIASKLDAIVGVSDVKVQRRFPHGLAVTFTSAQPAAVLHVTSDNSLVPVTQDGEQLVKQADESAYASIPRIDVDSADAVSNNEATAQAVKVLGGLGSALAARVTSTTAPTRDSITSVMDDGVTVLWGDSSDIAFKASVVSAILGKKDTGDASYASLTYINVSSADSPIIK</sequence>
<dbReference type="Gene3D" id="3.10.20.310">
    <property type="entry name" value="membrane protein fhac"/>
    <property type="match status" value="1"/>
</dbReference>
<evidence type="ECO:0000256" key="3">
    <source>
        <dbReference type="ARBA" id="ARBA00022692"/>
    </source>
</evidence>
<reference evidence="10 11" key="1">
    <citation type="journal article" date="2017" name="BMC Genomics">
        <title>Comparative genomic and phylogenomic analyses of the Bifidobacteriaceae family.</title>
        <authorList>
            <person name="Lugli G.A."/>
            <person name="Milani C."/>
            <person name="Turroni F."/>
            <person name="Duranti S."/>
            <person name="Mancabelli L."/>
            <person name="Mangifesta M."/>
            <person name="Ferrario C."/>
            <person name="Modesto M."/>
            <person name="Mattarelli P."/>
            <person name="Jiri K."/>
            <person name="van Sinderen D."/>
            <person name="Ventura M."/>
        </authorList>
    </citation>
    <scope>NUCLEOTIDE SEQUENCE [LARGE SCALE GENOMIC DNA]</scope>
    <source>
        <strain evidence="10 11">DSM 24744</strain>
    </source>
</reference>
<dbReference type="InterPro" id="IPR050487">
    <property type="entry name" value="FtsQ_DivIB"/>
</dbReference>
<dbReference type="OrthoDB" id="3238713at2"/>
<keyword evidence="1" id="KW-1003">Cell membrane</keyword>
<dbReference type="Pfam" id="PF03799">
    <property type="entry name" value="FtsQ_DivIB_C"/>
    <property type="match status" value="1"/>
</dbReference>
<dbReference type="Proteomes" id="UP000216454">
    <property type="component" value="Unassembled WGS sequence"/>
</dbReference>
<feature type="region of interest" description="Disordered" evidence="6">
    <location>
        <begin position="68"/>
        <end position="90"/>
    </location>
</feature>
<keyword evidence="7" id="KW-0472">Membrane</keyword>
<keyword evidence="5" id="KW-0131">Cell cycle</keyword>
<evidence type="ECO:0000259" key="9">
    <source>
        <dbReference type="Pfam" id="PF08478"/>
    </source>
</evidence>
<organism evidence="10 11">
    <name type="scientific">Pseudoscardovia suis</name>
    <dbReference type="NCBI Taxonomy" id="987063"/>
    <lineage>
        <taxon>Bacteria</taxon>
        <taxon>Bacillati</taxon>
        <taxon>Actinomycetota</taxon>
        <taxon>Actinomycetes</taxon>
        <taxon>Bifidobacteriales</taxon>
        <taxon>Bifidobacteriaceae</taxon>
        <taxon>Pseudoscardovia</taxon>
    </lineage>
</organism>
<evidence type="ECO:0000313" key="11">
    <source>
        <dbReference type="Proteomes" id="UP000216454"/>
    </source>
</evidence>
<dbReference type="InterPro" id="IPR005548">
    <property type="entry name" value="Cell_div_FtsQ/DivIB_C"/>
</dbReference>
<evidence type="ECO:0000256" key="6">
    <source>
        <dbReference type="SAM" id="MobiDB-lite"/>
    </source>
</evidence>
<dbReference type="GO" id="GO:0005886">
    <property type="term" value="C:plasma membrane"/>
    <property type="evidence" value="ECO:0007669"/>
    <property type="project" value="TreeGrafter"/>
</dbReference>
<keyword evidence="4 7" id="KW-1133">Transmembrane helix</keyword>
<feature type="transmembrane region" description="Helical" evidence="7">
    <location>
        <begin position="117"/>
        <end position="139"/>
    </location>
</feature>
<gene>
    <name evidence="10" type="ORF">PSSU_0431</name>
</gene>
<comment type="caution">
    <text evidence="10">The sequence shown here is derived from an EMBL/GenBank/DDBJ whole genome shotgun (WGS) entry which is preliminary data.</text>
</comment>
<feature type="region of interest" description="Disordered" evidence="6">
    <location>
        <begin position="1"/>
        <end position="52"/>
    </location>
</feature>
<evidence type="ECO:0000256" key="2">
    <source>
        <dbReference type="ARBA" id="ARBA00022618"/>
    </source>
</evidence>
<dbReference type="Pfam" id="PF08478">
    <property type="entry name" value="POTRA_1"/>
    <property type="match status" value="1"/>
</dbReference>
<keyword evidence="2 10" id="KW-0132">Cell division</keyword>
<name>A0A261F162_9BIFI</name>
<evidence type="ECO:0000256" key="7">
    <source>
        <dbReference type="SAM" id="Phobius"/>
    </source>
</evidence>
<dbReference type="PANTHER" id="PTHR37820">
    <property type="entry name" value="CELL DIVISION PROTEIN DIVIB"/>
    <property type="match status" value="1"/>
</dbReference>
<proteinExistence type="predicted"/>
<dbReference type="EMBL" id="MWWQ01000005">
    <property type="protein sequence ID" value="OZG52813.1"/>
    <property type="molecule type" value="Genomic_DNA"/>
</dbReference>
<dbReference type="PANTHER" id="PTHR37820:SF1">
    <property type="entry name" value="CELL DIVISION PROTEIN FTSQ"/>
    <property type="match status" value="1"/>
</dbReference>
<evidence type="ECO:0000256" key="5">
    <source>
        <dbReference type="ARBA" id="ARBA00023306"/>
    </source>
</evidence>
<accession>A0A261F162</accession>
<feature type="domain" description="Cell division protein FtsQ/DivIB C-terminal" evidence="8">
    <location>
        <begin position="226"/>
        <end position="329"/>
    </location>
</feature>
<keyword evidence="11" id="KW-1185">Reference proteome</keyword>
<dbReference type="RefSeq" id="WP_094690754.1">
    <property type="nucleotide sequence ID" value="NZ_MWWQ01000005.1"/>
</dbReference>
<evidence type="ECO:0000256" key="1">
    <source>
        <dbReference type="ARBA" id="ARBA00022475"/>
    </source>
</evidence>
<feature type="domain" description="POTRA" evidence="9">
    <location>
        <begin position="152"/>
        <end position="211"/>
    </location>
</feature>
<protein>
    <submittedName>
        <fullName evidence="10">Cell division protein FtsQ</fullName>
    </submittedName>
</protein>